<dbReference type="SUPFAM" id="SSF46626">
    <property type="entry name" value="Cytochrome c"/>
    <property type="match status" value="1"/>
</dbReference>
<evidence type="ECO:0000256" key="5">
    <source>
        <dbReference type="SAM" id="Phobius"/>
    </source>
</evidence>
<dbReference type="GO" id="GO:0009055">
    <property type="term" value="F:electron transfer activity"/>
    <property type="evidence" value="ECO:0007669"/>
    <property type="project" value="InterPro"/>
</dbReference>
<dbReference type="EMBL" id="JAAHFQ010000104">
    <property type="protein sequence ID" value="NER27484.1"/>
    <property type="molecule type" value="Genomic_DNA"/>
</dbReference>
<dbReference type="InterPro" id="IPR047758">
    <property type="entry name" value="CytoC_perox"/>
</dbReference>
<dbReference type="InterPro" id="IPR036909">
    <property type="entry name" value="Cyt_c-like_dom_sf"/>
</dbReference>
<keyword evidence="5" id="KW-0472">Membrane</keyword>
<dbReference type="GO" id="GO:0046872">
    <property type="term" value="F:metal ion binding"/>
    <property type="evidence" value="ECO:0007669"/>
    <property type="project" value="UniProtKB-KW"/>
</dbReference>
<dbReference type="InterPro" id="IPR009056">
    <property type="entry name" value="Cyt_c-like_dom"/>
</dbReference>
<evidence type="ECO:0000256" key="1">
    <source>
        <dbReference type="ARBA" id="ARBA00022617"/>
    </source>
</evidence>
<gene>
    <name evidence="7" type="ORF">F6J89_07580</name>
</gene>
<dbReference type="InterPro" id="IPR051395">
    <property type="entry name" value="Cytochrome_c_Peroxidase/MauG"/>
</dbReference>
<feature type="domain" description="Cytochrome c" evidence="6">
    <location>
        <begin position="126"/>
        <end position="253"/>
    </location>
</feature>
<dbReference type="PROSITE" id="PS51007">
    <property type="entry name" value="CYTC"/>
    <property type="match status" value="2"/>
</dbReference>
<dbReference type="AlphaFoldDB" id="A0A6B3NBR2"/>
<proteinExistence type="predicted"/>
<evidence type="ECO:0000256" key="3">
    <source>
        <dbReference type="ARBA" id="ARBA00023004"/>
    </source>
</evidence>
<dbReference type="NCBIfam" id="NF040606">
    <property type="entry name" value="CytoC_perox"/>
    <property type="match status" value="1"/>
</dbReference>
<evidence type="ECO:0000259" key="6">
    <source>
        <dbReference type="PROSITE" id="PS51007"/>
    </source>
</evidence>
<feature type="transmembrane region" description="Helical" evidence="5">
    <location>
        <begin position="7"/>
        <end position="28"/>
    </location>
</feature>
<dbReference type="GO" id="GO:0020037">
    <property type="term" value="F:heme binding"/>
    <property type="evidence" value="ECO:0007669"/>
    <property type="project" value="InterPro"/>
</dbReference>
<keyword evidence="5" id="KW-1133">Transmembrane helix</keyword>
<evidence type="ECO:0000256" key="2">
    <source>
        <dbReference type="ARBA" id="ARBA00022723"/>
    </source>
</evidence>
<sequence>MVKKWLIGILIAVVLVLIAPLAINLLIWTKIKVPPDELVEVVWTDQNWKEEDWQWWYHATQGSALESIIPYKWFISLEQPKLSWWGSTGPFIDPKFLGGFGLLPDNKNADNPDSIPVGFAKTENYFDPQTGATDTVIGLTCAACHTAQINYQGKGIRVEGGPSMVNLKKFKTAFGLALFLTDLYPPRFNRFADKVLGENYTTEERKQLKQKLKSVIAQGKEFADEVKNLYPTEEGFARLDALGRIGNFVFGRELNSENYRVADAPVNFPHIWSSSWFDWVQYNGSVMQPMARNAGEAMGVFSRVNLDPNSPHSQVFESNVNVEKLFEIEELLSGYSIFNGLIAPKWPEYILGEIDSDKAAQGKQLYQQNCQVCHLPPMDSEEFKADEYWTKLGETERQYLKVTMKNLYDIGTDPKQAVNWFQRTVNIDSLASKVGYESQDGEEDFETDGIVKAEFALKFAVDKTVEKKYDQLGLTKEQRYAYDGYRPDKIRSPLAYKARPLNGIWATAPFLHNGSVPNLYEMLLPAEQRSQKFYLGTKEFDPKYVGFQKDKIPGGFLLDTAITGNSNAGHEFKGDGTGEGVIGPELSEDERWALVEYLKTL</sequence>
<keyword evidence="1 4" id="KW-0349">Heme</keyword>
<keyword evidence="5" id="KW-0812">Transmembrane</keyword>
<reference evidence="7" key="1">
    <citation type="submission" date="2019-11" db="EMBL/GenBank/DDBJ databases">
        <title>Genomic insights into an expanded diversity of filamentous marine cyanobacteria reveals the extraordinary biosynthetic potential of Moorea and Okeania.</title>
        <authorList>
            <person name="Ferreira Leao T."/>
            <person name="Wang M."/>
            <person name="Moss N."/>
            <person name="Da Silva R."/>
            <person name="Sanders J."/>
            <person name="Nurk S."/>
            <person name="Gurevich A."/>
            <person name="Humphrey G."/>
            <person name="Reher R."/>
            <person name="Zhu Q."/>
            <person name="Belda-Ferre P."/>
            <person name="Glukhov E."/>
            <person name="Rex R."/>
            <person name="Dorrestein P.C."/>
            <person name="Knight R."/>
            <person name="Pevzner P."/>
            <person name="Gerwick W.H."/>
            <person name="Gerwick L."/>
        </authorList>
    </citation>
    <scope>NUCLEOTIDE SEQUENCE</scope>
    <source>
        <strain evidence="7">SIO1C4</strain>
    </source>
</reference>
<keyword evidence="2 4" id="KW-0479">Metal-binding</keyword>
<name>A0A6B3NBR2_9CYAN</name>
<organism evidence="7">
    <name type="scientific">Symploca sp. SIO1C4</name>
    <dbReference type="NCBI Taxonomy" id="2607765"/>
    <lineage>
        <taxon>Bacteria</taxon>
        <taxon>Bacillati</taxon>
        <taxon>Cyanobacteriota</taxon>
        <taxon>Cyanophyceae</taxon>
        <taxon>Coleofasciculales</taxon>
        <taxon>Coleofasciculaceae</taxon>
        <taxon>Symploca</taxon>
    </lineage>
</organism>
<dbReference type="PANTHER" id="PTHR30600:SF9">
    <property type="entry name" value="BLR7738 PROTEIN"/>
    <property type="match status" value="1"/>
</dbReference>
<comment type="caution">
    <text evidence="7">The sequence shown here is derived from an EMBL/GenBank/DDBJ whole genome shotgun (WGS) entry which is preliminary data.</text>
</comment>
<keyword evidence="3 4" id="KW-0408">Iron</keyword>
<protein>
    <submittedName>
        <fullName evidence="7">Cytochrome c</fullName>
    </submittedName>
</protein>
<dbReference type="GO" id="GO:0004130">
    <property type="term" value="F:cytochrome-c peroxidase activity"/>
    <property type="evidence" value="ECO:0007669"/>
    <property type="project" value="TreeGrafter"/>
</dbReference>
<dbReference type="PANTHER" id="PTHR30600">
    <property type="entry name" value="CYTOCHROME C PEROXIDASE-RELATED"/>
    <property type="match status" value="1"/>
</dbReference>
<feature type="domain" description="Cytochrome c" evidence="6">
    <location>
        <begin position="357"/>
        <end position="601"/>
    </location>
</feature>
<accession>A0A6B3NBR2</accession>
<dbReference type="Gene3D" id="1.10.760.10">
    <property type="entry name" value="Cytochrome c-like domain"/>
    <property type="match status" value="1"/>
</dbReference>
<dbReference type="Pfam" id="PF21419">
    <property type="entry name" value="RoxA-like_Cyt-c"/>
    <property type="match status" value="1"/>
</dbReference>
<evidence type="ECO:0000313" key="7">
    <source>
        <dbReference type="EMBL" id="NER27484.1"/>
    </source>
</evidence>
<evidence type="ECO:0000256" key="4">
    <source>
        <dbReference type="PROSITE-ProRule" id="PRU00433"/>
    </source>
</evidence>